<proteinExistence type="predicted"/>
<dbReference type="PANTHER" id="PTHR20843:SF0">
    <property type="entry name" value="PROTEIN AVEUGLE"/>
    <property type="match status" value="1"/>
</dbReference>
<dbReference type="InterPro" id="IPR052268">
    <property type="entry name" value="SAM_domain-containing_protein"/>
</dbReference>
<feature type="domain" description="SAM" evidence="1">
    <location>
        <begin position="22"/>
        <end position="85"/>
    </location>
</feature>
<evidence type="ECO:0000313" key="2">
    <source>
        <dbReference type="EMBL" id="KAF0724668.1"/>
    </source>
</evidence>
<dbReference type="SUPFAM" id="SSF47769">
    <property type="entry name" value="SAM/Pointed domain"/>
    <property type="match status" value="1"/>
</dbReference>
<dbReference type="Proteomes" id="UP000481153">
    <property type="component" value="Unassembled WGS sequence"/>
</dbReference>
<dbReference type="Gene3D" id="1.10.150.50">
    <property type="entry name" value="Transcription Factor, Ets-1"/>
    <property type="match status" value="1"/>
</dbReference>
<dbReference type="InterPro" id="IPR001660">
    <property type="entry name" value="SAM"/>
</dbReference>
<comment type="caution">
    <text evidence="2">The sequence shown here is derived from an EMBL/GenBank/DDBJ whole genome shotgun (WGS) entry which is preliminary data.</text>
</comment>
<name>A0A6G0WBM7_9STRA</name>
<dbReference type="Pfam" id="PF07647">
    <property type="entry name" value="SAM_2"/>
    <property type="match status" value="1"/>
</dbReference>
<dbReference type="EMBL" id="VJMJ01000266">
    <property type="protein sequence ID" value="KAF0724668.1"/>
    <property type="molecule type" value="Genomic_DNA"/>
</dbReference>
<reference evidence="2 3" key="1">
    <citation type="submission" date="2019-07" db="EMBL/GenBank/DDBJ databases">
        <title>Genomics analysis of Aphanomyces spp. identifies a new class of oomycete effector associated with host adaptation.</title>
        <authorList>
            <person name="Gaulin E."/>
        </authorList>
    </citation>
    <scope>NUCLEOTIDE SEQUENCE [LARGE SCALE GENOMIC DNA]</scope>
    <source>
        <strain evidence="2 3">ATCC 201684</strain>
    </source>
</reference>
<dbReference type="InterPro" id="IPR013761">
    <property type="entry name" value="SAM/pointed_sf"/>
</dbReference>
<gene>
    <name evidence="2" type="ORF">Ae201684_016731</name>
</gene>
<dbReference type="PANTHER" id="PTHR20843">
    <property type="entry name" value="STERILE ALPHA MOTIF DOMAIN CONTAINING PROTEIN 10"/>
    <property type="match status" value="1"/>
</dbReference>
<organism evidence="2 3">
    <name type="scientific">Aphanomyces euteiches</name>
    <dbReference type="NCBI Taxonomy" id="100861"/>
    <lineage>
        <taxon>Eukaryota</taxon>
        <taxon>Sar</taxon>
        <taxon>Stramenopiles</taxon>
        <taxon>Oomycota</taxon>
        <taxon>Saprolegniomycetes</taxon>
        <taxon>Saprolegniales</taxon>
        <taxon>Verrucalvaceae</taxon>
        <taxon>Aphanomyces</taxon>
    </lineage>
</organism>
<evidence type="ECO:0000313" key="3">
    <source>
        <dbReference type="Proteomes" id="UP000481153"/>
    </source>
</evidence>
<evidence type="ECO:0000259" key="1">
    <source>
        <dbReference type="PROSITE" id="PS50105"/>
    </source>
</evidence>
<keyword evidence="3" id="KW-1185">Reference proteome</keyword>
<dbReference type="OrthoDB" id="62701at2759"/>
<dbReference type="PROSITE" id="PS50105">
    <property type="entry name" value="SAM_DOMAIN"/>
    <property type="match status" value="1"/>
</dbReference>
<dbReference type="SMART" id="SM00454">
    <property type="entry name" value="SAM"/>
    <property type="match status" value="1"/>
</dbReference>
<dbReference type="GO" id="GO:0009898">
    <property type="term" value="C:cytoplasmic side of plasma membrane"/>
    <property type="evidence" value="ECO:0007669"/>
    <property type="project" value="TreeGrafter"/>
</dbReference>
<dbReference type="GO" id="GO:0007169">
    <property type="term" value="P:cell surface receptor protein tyrosine kinase signaling pathway"/>
    <property type="evidence" value="ECO:0007669"/>
    <property type="project" value="TreeGrafter"/>
</dbReference>
<dbReference type="VEuPathDB" id="FungiDB:AeMF1_010777"/>
<dbReference type="AlphaFoldDB" id="A0A6G0WBM7"/>
<sequence length="211" mass="24325">MSKRHAGLKLLKKVEGKAVEEWTTEDFIQWLHANQLASYEEQFRRVQATGAFLLALTPERLTKMGITVLKQRKEILQPVLELQAACRSQPRAIAEQKQRDNLDEEFNEEASHQSFLEALHAWRGSNQPKTPKHTVATETSQPLRCICWQCFHTISRDSSFHAHGYNFCSKACEAAYATEKHRDELVDQALESSAQLQRQFIQSTWQLPITF</sequence>
<accession>A0A6G0WBM7</accession>
<protein>
    <recommendedName>
        <fullName evidence="1">SAM domain-containing protein</fullName>
    </recommendedName>
</protein>